<keyword evidence="4 12" id="KW-0328">Glycosyltransferase</keyword>
<feature type="transmembrane region" description="Helical" evidence="12">
    <location>
        <begin position="210"/>
        <end position="234"/>
    </location>
</feature>
<dbReference type="UniPathway" id="UPA00378"/>
<evidence type="ECO:0000256" key="8">
    <source>
        <dbReference type="ARBA" id="ARBA00022989"/>
    </source>
</evidence>
<proteinExistence type="inferred from homology"/>
<gene>
    <name evidence="13" type="ORF">A0H81_13773</name>
</gene>
<evidence type="ECO:0000313" key="13">
    <source>
        <dbReference type="EMBL" id="OBZ66165.1"/>
    </source>
</evidence>
<dbReference type="AlphaFoldDB" id="A0A1C7LN23"/>
<dbReference type="EMBL" id="LUGG01000032">
    <property type="protein sequence ID" value="OBZ66165.1"/>
    <property type="molecule type" value="Genomic_DNA"/>
</dbReference>
<evidence type="ECO:0000256" key="6">
    <source>
        <dbReference type="ARBA" id="ARBA00022692"/>
    </source>
</evidence>
<evidence type="ECO:0000313" key="14">
    <source>
        <dbReference type="Proteomes" id="UP000092993"/>
    </source>
</evidence>
<dbReference type="PANTHER" id="PTHR22760:SF1">
    <property type="entry name" value="DOL-P-MAN:MAN(7)GLCNAC(2)-PP-DOL ALPHA-1,6-MANNOSYLTRANSFERASE"/>
    <property type="match status" value="1"/>
</dbReference>
<feature type="transmembrane region" description="Helical" evidence="12">
    <location>
        <begin position="241"/>
        <end position="257"/>
    </location>
</feature>
<comment type="subcellular location">
    <subcellularLocation>
        <location evidence="1 12">Endoplasmic reticulum membrane</location>
        <topology evidence="1 12">Multi-pass membrane protein</topology>
    </subcellularLocation>
</comment>
<evidence type="ECO:0000256" key="10">
    <source>
        <dbReference type="ARBA" id="ARBA00044721"/>
    </source>
</evidence>
<feature type="transmembrane region" description="Helical" evidence="12">
    <location>
        <begin position="107"/>
        <end position="124"/>
    </location>
</feature>
<dbReference type="GO" id="GO:0006487">
    <property type="term" value="P:protein N-linked glycosylation"/>
    <property type="evidence" value="ECO:0007669"/>
    <property type="project" value="TreeGrafter"/>
</dbReference>
<keyword evidence="7 12" id="KW-0256">Endoplasmic reticulum</keyword>
<dbReference type="STRING" id="5627.A0A1C7LN23"/>
<feature type="transmembrane region" description="Helical" evidence="12">
    <location>
        <begin position="294"/>
        <end position="314"/>
    </location>
</feature>
<dbReference type="OrthoDB" id="19039at2759"/>
<dbReference type="Pfam" id="PF03901">
    <property type="entry name" value="Glyco_transf_22"/>
    <property type="match status" value="2"/>
</dbReference>
<comment type="catalytic activity">
    <reaction evidence="11">
        <text>an alpha-D-Man-(1-&gt;2)-alpha-D-Man-(1-&gt;2)-alpha-D-Man-(1-&gt;3)-[alpha-D-Man-(1-&gt;2)-alpha-D-Man-(1-&gt;3)-alpha-D-Man-(1-&gt;6)]-beta-D-Man-(1-&gt;4)-beta-D-GlcNAc-(1-&gt;4)-alpha-D-GlcNAc-diphospho-di-trans,poly-cis-dolichol + a di-trans,poly-cis-dolichyl beta-D-mannosyl phosphate = an alpha-D-Man-(1-&gt;2)-alpha-D-Man-(1-&gt;2)-alpha-D-Man-(1-&gt;3)-[alpha-D-Man-(1-&gt;2)-alpha-D-Man-(1-&gt;3)-[alpha-D-Man-(1-&gt;6)]-alpha-D-Man-(1-&gt;6)]-beta-D-Man-(1-&gt;4)-beta-D-GlcNAc-(1-&gt;4)-alpha-D-GlcNAc-diphospho-di-trans,poly-cis-dolichol + a di-trans,poly-cis-dolichyl phosphate + H(+)</text>
        <dbReference type="Rhea" id="RHEA:29535"/>
        <dbReference type="Rhea" id="RHEA-COMP:19498"/>
        <dbReference type="Rhea" id="RHEA-COMP:19501"/>
        <dbReference type="Rhea" id="RHEA-COMP:19518"/>
        <dbReference type="Rhea" id="RHEA-COMP:19519"/>
        <dbReference type="ChEBI" id="CHEBI:15378"/>
        <dbReference type="ChEBI" id="CHEBI:57683"/>
        <dbReference type="ChEBI" id="CHEBI:58211"/>
        <dbReference type="ChEBI" id="CHEBI:132517"/>
        <dbReference type="ChEBI" id="CHEBI:132519"/>
        <dbReference type="EC" id="2.4.1.260"/>
    </reaction>
    <physiologicalReaction direction="left-to-right" evidence="11">
        <dbReference type="Rhea" id="RHEA:29536"/>
    </physiologicalReaction>
</comment>
<evidence type="ECO:0000256" key="9">
    <source>
        <dbReference type="ARBA" id="ARBA00023136"/>
    </source>
</evidence>
<dbReference type="EC" id="2.4.1.-" evidence="12"/>
<feature type="transmembrane region" description="Helical" evidence="12">
    <location>
        <begin position="263"/>
        <end position="282"/>
    </location>
</feature>
<comment type="similarity">
    <text evidence="3 12">Belongs to the glycosyltransferase 22 family.</text>
</comment>
<evidence type="ECO:0000256" key="2">
    <source>
        <dbReference type="ARBA" id="ARBA00004922"/>
    </source>
</evidence>
<feature type="transmembrane region" description="Helical" evidence="12">
    <location>
        <begin position="12"/>
        <end position="36"/>
    </location>
</feature>
<keyword evidence="5 13" id="KW-0808">Transferase</keyword>
<keyword evidence="9 12" id="KW-0472">Membrane</keyword>
<keyword evidence="8 12" id="KW-1133">Transmembrane helix</keyword>
<dbReference type="GO" id="GO:0052917">
    <property type="term" value="F:dol-P-Man:Man(7)GlcNAc(2)-PP-Dol alpha-1,6-mannosyltransferase activity"/>
    <property type="evidence" value="ECO:0007669"/>
    <property type="project" value="UniProtKB-EC"/>
</dbReference>
<dbReference type="GO" id="GO:0005789">
    <property type="term" value="C:endoplasmic reticulum membrane"/>
    <property type="evidence" value="ECO:0007669"/>
    <property type="project" value="UniProtKB-SubCell"/>
</dbReference>
<evidence type="ECO:0000256" key="7">
    <source>
        <dbReference type="ARBA" id="ARBA00022824"/>
    </source>
</evidence>
<evidence type="ECO:0000256" key="4">
    <source>
        <dbReference type="ARBA" id="ARBA00022676"/>
    </source>
</evidence>
<feature type="transmembrane region" description="Helical" evidence="12">
    <location>
        <begin position="56"/>
        <end position="73"/>
    </location>
</feature>
<dbReference type="PANTHER" id="PTHR22760">
    <property type="entry name" value="GLYCOSYLTRANSFERASE"/>
    <property type="match status" value="1"/>
</dbReference>
<evidence type="ECO:0000256" key="1">
    <source>
        <dbReference type="ARBA" id="ARBA00004477"/>
    </source>
</evidence>
<feature type="transmembrane region" description="Helical" evidence="12">
    <location>
        <begin position="158"/>
        <end position="181"/>
    </location>
</feature>
<protein>
    <recommendedName>
        <fullName evidence="12">Mannosyltransferase</fullName>
        <ecNumber evidence="12">2.4.1.-</ecNumber>
    </recommendedName>
</protein>
<dbReference type="InterPro" id="IPR005599">
    <property type="entry name" value="GPI_mannosylTrfase"/>
</dbReference>
<evidence type="ECO:0000256" key="5">
    <source>
        <dbReference type="ARBA" id="ARBA00022679"/>
    </source>
</evidence>
<dbReference type="Proteomes" id="UP000092993">
    <property type="component" value="Unassembled WGS sequence"/>
</dbReference>
<name>A0A1C7LN23_GRIFR</name>
<comment type="pathway">
    <text evidence="2">Protein modification; protein glycosylation.</text>
</comment>
<keyword evidence="14" id="KW-1185">Reference proteome</keyword>
<evidence type="ECO:0000256" key="12">
    <source>
        <dbReference type="RuleBase" id="RU363075"/>
    </source>
</evidence>
<keyword evidence="6 12" id="KW-0812">Transmembrane</keyword>
<evidence type="ECO:0000256" key="11">
    <source>
        <dbReference type="ARBA" id="ARBA00048899"/>
    </source>
</evidence>
<sequence>MGLTQMPSKTKYDHFVFPGAVPRTFVGSIALASLSYPIIQVASLLEFVSDKADLQVIVRLVLATLNAIGFCLLRRAVSRRFGHPTSVFFVLLTCTQFHLPFWMGRALPNMFALFPVNLAMYFLLNRGSNSNRPSQSNVHAGHCLAHSLLRYHTTLAKVIEVGLLSVVSSVGLTLIVDSYMWQRWPLWPEFYGLYFNVIQGKSSDWGVSPFYTYFTSFLPKLLLSSLPLSLIGALLDPRVRALLVPAIAFLALISGLGHKEWRFVVYVVPLFNIAAARSAAWMMNRRKGTLFGRLCIVVVAGLLMCNCAATYLLARASIANYPGGAALSAFNHIYAGQDTVHVHISNLAAQTGASLFLHTHAPPYLPGLPIPQARNWTYDKTERLSPKALTADPMITHVIAESASAFAARQWAVVGAVGGFDGWRVNRDVISGFKMGLIQGLKGIGRVLEMVKSEKLFILERKG</sequence>
<comment type="function">
    <text evidence="10">Mannosyltransferase that operates in the biosynthetic pathway of dolichol-linked oligosaccharides, the glycan precursors employed in protein asparagine (N)-glycosylation. The assembly of dolichol-linked oligosaccharides begins on the cytosolic side of the endoplasmic reticulum membrane and finishes in its lumen. The sequential addition of sugars to dolichol pyrophosphate produces dolichol-linked oligosaccharides containing fourteen sugars, including two GlcNAcs, nine mannoses and three glucoses. Once assembled, the oligosaccharide is transferred from the lipid to nascent proteins by oligosaccharyltransferases. In the lumen of the endoplasmic reticulum, adds the eighth mannose residue in an alpha-1,6 linkage onto Man(7)GlcNAc(2)-PP-dolichol to produce Man(8)GlcNAc(2)-PP-dolichol.</text>
</comment>
<organism evidence="13 14">
    <name type="scientific">Grifola frondosa</name>
    <name type="common">Maitake</name>
    <name type="synonym">Polyporus frondosus</name>
    <dbReference type="NCBI Taxonomy" id="5627"/>
    <lineage>
        <taxon>Eukaryota</taxon>
        <taxon>Fungi</taxon>
        <taxon>Dikarya</taxon>
        <taxon>Basidiomycota</taxon>
        <taxon>Agaricomycotina</taxon>
        <taxon>Agaricomycetes</taxon>
        <taxon>Polyporales</taxon>
        <taxon>Grifolaceae</taxon>
        <taxon>Grifola</taxon>
    </lineage>
</organism>
<feature type="transmembrane region" description="Helical" evidence="12">
    <location>
        <begin position="85"/>
        <end position="101"/>
    </location>
</feature>
<comment type="caution">
    <text evidence="13">The sequence shown here is derived from an EMBL/GenBank/DDBJ whole genome shotgun (WGS) entry which is preliminary data.</text>
</comment>
<evidence type="ECO:0000256" key="3">
    <source>
        <dbReference type="ARBA" id="ARBA00007063"/>
    </source>
</evidence>
<reference evidence="13 14" key="1">
    <citation type="submission" date="2016-03" db="EMBL/GenBank/DDBJ databases">
        <title>Whole genome sequencing of Grifola frondosa 9006-11.</title>
        <authorList>
            <person name="Min B."/>
            <person name="Park H."/>
            <person name="Kim J.-G."/>
            <person name="Cho H."/>
            <person name="Oh Y.-L."/>
            <person name="Kong W.-S."/>
            <person name="Choi I.-G."/>
        </authorList>
    </citation>
    <scope>NUCLEOTIDE SEQUENCE [LARGE SCALE GENOMIC DNA]</scope>
    <source>
        <strain evidence="13 14">9006-11</strain>
    </source>
</reference>
<accession>A0A1C7LN23</accession>
<dbReference type="OMA" id="MIRYLTF"/>